<reference evidence="4" key="1">
    <citation type="submission" date="2022-01" db="EMBL/GenBank/DDBJ databases">
        <authorList>
            <person name="King R."/>
        </authorList>
    </citation>
    <scope>NUCLEOTIDE SEQUENCE</scope>
</reference>
<dbReference type="Proteomes" id="UP001152799">
    <property type="component" value="Chromosome 1"/>
</dbReference>
<protein>
    <recommendedName>
        <fullName evidence="3">Proteasome activator PA28 C-terminal domain-containing protein</fullName>
    </recommendedName>
</protein>
<dbReference type="GO" id="GO:0061136">
    <property type="term" value="P:regulation of proteasomal protein catabolic process"/>
    <property type="evidence" value="ECO:0007669"/>
    <property type="project" value="TreeGrafter"/>
</dbReference>
<evidence type="ECO:0000256" key="1">
    <source>
        <dbReference type="ARBA" id="ARBA00005883"/>
    </source>
</evidence>
<dbReference type="PANTHER" id="PTHR10660">
    <property type="entry name" value="PROTEASOME REGULATOR PA28"/>
    <property type="match status" value="1"/>
</dbReference>
<feature type="domain" description="Proteasome activator PA28 C-terminal" evidence="3">
    <location>
        <begin position="39"/>
        <end position="165"/>
    </location>
</feature>
<dbReference type="GO" id="GO:0005737">
    <property type="term" value="C:cytoplasm"/>
    <property type="evidence" value="ECO:0007669"/>
    <property type="project" value="TreeGrafter"/>
</dbReference>
<dbReference type="AlphaFoldDB" id="A0A9N9QJE9"/>
<dbReference type="InterPro" id="IPR036252">
    <property type="entry name" value="Proteasome_activ_sf"/>
</dbReference>
<name>A0A9N9QJE9_9CUCU</name>
<dbReference type="InterPro" id="IPR036997">
    <property type="entry name" value="PA28_C_sf"/>
</dbReference>
<comment type="similarity">
    <text evidence="1">Belongs to the PA28 family.</text>
</comment>
<dbReference type="SUPFAM" id="SSF47216">
    <property type="entry name" value="Proteasome activator"/>
    <property type="match status" value="1"/>
</dbReference>
<evidence type="ECO:0000256" key="2">
    <source>
        <dbReference type="ARBA" id="ARBA00022942"/>
    </source>
</evidence>
<keyword evidence="5" id="KW-1185">Reference proteome</keyword>
<dbReference type="GO" id="GO:0005654">
    <property type="term" value="C:nucleoplasm"/>
    <property type="evidence" value="ECO:0007669"/>
    <property type="project" value="TreeGrafter"/>
</dbReference>
<proteinExistence type="inferred from homology"/>
<keyword evidence="2" id="KW-0647">Proteasome</keyword>
<dbReference type="Pfam" id="PF02252">
    <property type="entry name" value="PA28_C"/>
    <property type="match status" value="1"/>
</dbReference>
<dbReference type="PANTHER" id="PTHR10660:SF2">
    <property type="entry name" value="LD45860P"/>
    <property type="match status" value="1"/>
</dbReference>
<dbReference type="GO" id="GO:0008537">
    <property type="term" value="C:proteasome activator complex"/>
    <property type="evidence" value="ECO:0007669"/>
    <property type="project" value="InterPro"/>
</dbReference>
<sequence>MEIKTLLDSPAFGKVAIKYDDSLVASDYILHLLSMSNKKIIDVFKPHLQKLTEHLSRIRMILSLMVSEMEVGNDIRVSFQNRILRDAKSVLSEFEDSVQALSEYFVKRVKLVSKMEKYPHIKDYRLALEEFDDNEHHKLRWAFLEIRSKYCGIHADLLQKWDKMEE</sequence>
<evidence type="ECO:0000259" key="3">
    <source>
        <dbReference type="Pfam" id="PF02252"/>
    </source>
</evidence>
<organism evidence="4 5">
    <name type="scientific">Ceutorhynchus assimilis</name>
    <name type="common">cabbage seed weevil</name>
    <dbReference type="NCBI Taxonomy" id="467358"/>
    <lineage>
        <taxon>Eukaryota</taxon>
        <taxon>Metazoa</taxon>
        <taxon>Ecdysozoa</taxon>
        <taxon>Arthropoda</taxon>
        <taxon>Hexapoda</taxon>
        <taxon>Insecta</taxon>
        <taxon>Pterygota</taxon>
        <taxon>Neoptera</taxon>
        <taxon>Endopterygota</taxon>
        <taxon>Coleoptera</taxon>
        <taxon>Polyphaga</taxon>
        <taxon>Cucujiformia</taxon>
        <taxon>Curculionidae</taxon>
        <taxon>Ceutorhynchinae</taxon>
        <taxon>Ceutorhynchus</taxon>
    </lineage>
</organism>
<gene>
    <name evidence="4" type="ORF">CEUTPL_LOCUS1837</name>
</gene>
<dbReference type="OrthoDB" id="6591885at2759"/>
<dbReference type="InterPro" id="IPR009077">
    <property type="entry name" value="Proteasome_activ_PA28"/>
</dbReference>
<dbReference type="GO" id="GO:2000045">
    <property type="term" value="P:regulation of G1/S transition of mitotic cell cycle"/>
    <property type="evidence" value="ECO:0007669"/>
    <property type="project" value="TreeGrafter"/>
</dbReference>
<dbReference type="EMBL" id="OU892277">
    <property type="protein sequence ID" value="CAG9761126.1"/>
    <property type="molecule type" value="Genomic_DNA"/>
</dbReference>
<evidence type="ECO:0000313" key="4">
    <source>
        <dbReference type="EMBL" id="CAG9761126.1"/>
    </source>
</evidence>
<dbReference type="InterPro" id="IPR003186">
    <property type="entry name" value="PA28_C"/>
</dbReference>
<evidence type="ECO:0000313" key="5">
    <source>
        <dbReference type="Proteomes" id="UP001152799"/>
    </source>
</evidence>
<dbReference type="GO" id="GO:0061133">
    <property type="term" value="F:endopeptidase activator activity"/>
    <property type="evidence" value="ECO:0007669"/>
    <property type="project" value="TreeGrafter"/>
</dbReference>
<dbReference type="Gene3D" id="1.20.120.180">
    <property type="entry name" value="Proteasome activator pa28, C-terminal domain"/>
    <property type="match status" value="1"/>
</dbReference>
<accession>A0A9N9QJE9</accession>